<keyword evidence="4" id="KW-0418">Kinase</keyword>
<feature type="domain" description="Response regulatory" evidence="9">
    <location>
        <begin position="10"/>
        <end position="126"/>
    </location>
</feature>
<evidence type="ECO:0000256" key="3">
    <source>
        <dbReference type="ARBA" id="ARBA00022553"/>
    </source>
</evidence>
<dbReference type="InterPro" id="IPR036890">
    <property type="entry name" value="HATPase_C_sf"/>
</dbReference>
<dbReference type="PANTHER" id="PTHR43065:SF50">
    <property type="entry name" value="HISTIDINE KINASE"/>
    <property type="match status" value="1"/>
</dbReference>
<dbReference type="SUPFAM" id="SSF47384">
    <property type="entry name" value="Homodimeric domain of signal transducing histidine kinase"/>
    <property type="match status" value="1"/>
</dbReference>
<dbReference type="SMART" id="SM00448">
    <property type="entry name" value="REC"/>
    <property type="match status" value="1"/>
</dbReference>
<evidence type="ECO:0000313" key="11">
    <source>
        <dbReference type="Proteomes" id="UP000702425"/>
    </source>
</evidence>
<keyword evidence="7" id="KW-0175">Coiled coil</keyword>
<feature type="domain" description="Histidine kinase" evidence="8">
    <location>
        <begin position="238"/>
        <end position="496"/>
    </location>
</feature>
<proteinExistence type="predicted"/>
<dbReference type="EMBL" id="SRRZ01000003">
    <property type="protein sequence ID" value="NQE32588.1"/>
    <property type="molecule type" value="Genomic_DNA"/>
</dbReference>
<dbReference type="Gene3D" id="3.30.565.10">
    <property type="entry name" value="Histidine kinase-like ATPase, C-terminal domain"/>
    <property type="match status" value="1"/>
</dbReference>
<feature type="modified residue" description="4-aspartylphosphate" evidence="6">
    <location>
        <position position="59"/>
    </location>
</feature>
<dbReference type="InterPro" id="IPR004358">
    <property type="entry name" value="Sig_transdc_His_kin-like_C"/>
</dbReference>
<dbReference type="SMART" id="SM00387">
    <property type="entry name" value="HATPase_c"/>
    <property type="match status" value="1"/>
</dbReference>
<evidence type="ECO:0000256" key="1">
    <source>
        <dbReference type="ARBA" id="ARBA00000085"/>
    </source>
</evidence>
<dbReference type="PROSITE" id="PS50109">
    <property type="entry name" value="HIS_KIN"/>
    <property type="match status" value="1"/>
</dbReference>
<keyword evidence="3 6" id="KW-0597">Phosphoprotein</keyword>
<evidence type="ECO:0000259" key="9">
    <source>
        <dbReference type="PROSITE" id="PS50110"/>
    </source>
</evidence>
<evidence type="ECO:0000313" key="10">
    <source>
        <dbReference type="EMBL" id="NQE32588.1"/>
    </source>
</evidence>
<accession>A0ABX2CR64</accession>
<organism evidence="10 11">
    <name type="scientific">Microcoleus asticus IPMA8</name>
    <dbReference type="NCBI Taxonomy" id="2563858"/>
    <lineage>
        <taxon>Bacteria</taxon>
        <taxon>Bacillati</taxon>
        <taxon>Cyanobacteriota</taxon>
        <taxon>Cyanophyceae</taxon>
        <taxon>Oscillatoriophycideae</taxon>
        <taxon>Oscillatoriales</taxon>
        <taxon>Microcoleaceae</taxon>
        <taxon>Microcoleus</taxon>
        <taxon>Microcoleus asticus</taxon>
    </lineage>
</organism>
<keyword evidence="5" id="KW-0902">Two-component regulatory system</keyword>
<comment type="caution">
    <text evidence="10">The sequence shown here is derived from an EMBL/GenBank/DDBJ whole genome shotgun (WGS) entry which is preliminary data.</text>
</comment>
<dbReference type="PROSITE" id="PS50110">
    <property type="entry name" value="RESPONSE_REGULATORY"/>
    <property type="match status" value="1"/>
</dbReference>
<dbReference type="CDD" id="cd19920">
    <property type="entry name" value="REC_PA4781-like"/>
    <property type="match status" value="1"/>
</dbReference>
<dbReference type="SMART" id="SM00388">
    <property type="entry name" value="HisKA"/>
    <property type="match status" value="1"/>
</dbReference>
<evidence type="ECO:0000256" key="5">
    <source>
        <dbReference type="ARBA" id="ARBA00023012"/>
    </source>
</evidence>
<dbReference type="RefSeq" id="WP_172184822.1">
    <property type="nucleotide sequence ID" value="NZ_CAWPPK010000223.1"/>
</dbReference>
<dbReference type="PANTHER" id="PTHR43065">
    <property type="entry name" value="SENSOR HISTIDINE KINASE"/>
    <property type="match status" value="1"/>
</dbReference>
<keyword evidence="11" id="KW-1185">Reference proteome</keyword>
<keyword evidence="4" id="KW-0808">Transferase</keyword>
<dbReference type="CDD" id="cd00082">
    <property type="entry name" value="HisKA"/>
    <property type="match status" value="1"/>
</dbReference>
<protein>
    <recommendedName>
        <fullName evidence="2">histidine kinase</fullName>
        <ecNumber evidence="2">2.7.13.3</ecNumber>
    </recommendedName>
</protein>
<feature type="coiled-coil region" evidence="7">
    <location>
        <begin position="181"/>
        <end position="219"/>
    </location>
</feature>
<evidence type="ECO:0000256" key="4">
    <source>
        <dbReference type="ARBA" id="ARBA00022777"/>
    </source>
</evidence>
<dbReference type="InterPro" id="IPR011006">
    <property type="entry name" value="CheY-like_superfamily"/>
</dbReference>
<dbReference type="InterPro" id="IPR001789">
    <property type="entry name" value="Sig_transdc_resp-reg_receiver"/>
</dbReference>
<dbReference type="InterPro" id="IPR003661">
    <property type="entry name" value="HisK_dim/P_dom"/>
</dbReference>
<comment type="catalytic activity">
    <reaction evidence="1">
        <text>ATP + protein L-histidine = ADP + protein N-phospho-L-histidine.</text>
        <dbReference type="EC" id="2.7.13.3"/>
    </reaction>
</comment>
<dbReference type="Gene3D" id="1.10.287.130">
    <property type="match status" value="1"/>
</dbReference>
<evidence type="ECO:0000256" key="2">
    <source>
        <dbReference type="ARBA" id="ARBA00012438"/>
    </source>
</evidence>
<dbReference type="InterPro" id="IPR005467">
    <property type="entry name" value="His_kinase_dom"/>
</dbReference>
<dbReference type="SUPFAM" id="SSF52172">
    <property type="entry name" value="CheY-like"/>
    <property type="match status" value="1"/>
</dbReference>
<gene>
    <name evidence="10" type="primary">phoP_2</name>
    <name evidence="10" type="ORF">E5S67_00304</name>
</gene>
<evidence type="ECO:0000256" key="7">
    <source>
        <dbReference type="SAM" id="Coils"/>
    </source>
</evidence>
<dbReference type="Proteomes" id="UP000702425">
    <property type="component" value="Unassembled WGS sequence"/>
</dbReference>
<dbReference type="EC" id="2.7.13.3" evidence="2"/>
<dbReference type="PRINTS" id="PR00344">
    <property type="entry name" value="BCTRLSENSOR"/>
</dbReference>
<dbReference type="InterPro" id="IPR003594">
    <property type="entry name" value="HATPase_dom"/>
</dbReference>
<evidence type="ECO:0000259" key="8">
    <source>
        <dbReference type="PROSITE" id="PS50109"/>
    </source>
</evidence>
<dbReference type="SUPFAM" id="SSF55874">
    <property type="entry name" value="ATPase domain of HSP90 chaperone/DNA topoisomerase II/histidine kinase"/>
    <property type="match status" value="1"/>
</dbReference>
<name>A0ABX2CR64_9CYAN</name>
<sequence length="514" mass="57617">MNNELPEQSTILIVDDTPTNLGVLFDFLADFGFKVLVARDGQSALQKVEYAAPDLILLDVLMPGIDGFETCRRLKANDLTRDIPVIFMTALADTVDKVKGLSLGAVDYITKPLQHEEVLARVNVHMKLRNLSKKLLEKNVCLQAEIEQRVKAESSLLKLASELERRVEERTAELFQSNQLLKQEIQERLQAEAGLQQSEAQLRTQAQCLEKAFRELQLTQTKLVQSEKMSSLGQLVAGVAHEINNPVNFIFGNLSYAHDYTKSLIELVNLYQQEFPLSGAKIENKIDEMELEFLVEDLPKLLTSMKVGVDRIREIIQSLRIFSRLDESEMKPVDIHQGIDSTLLILHNRVKGRGDRPPIEVVREFGNLPLVECYAGQLNQVFMNLVANAIDALDDYNSTRSLSEMKANPSKIFIRTEVTDSNRVVIQIKDNGSGMTEDISRHLFEPFFTTKPLGKGIGIGLSISHQIVVEKHGGQLNCISAPNQGAHFIIDIPIHQRLFANNLIPMSETALGIS</sequence>
<dbReference type="Gene3D" id="3.40.50.2300">
    <property type="match status" value="1"/>
</dbReference>
<reference evidence="10 11" key="1">
    <citation type="journal article" date="2020" name="Sci. Rep.">
        <title>A novel cyanobacterial geosmin producer, revising GeoA distribution and dispersion patterns in Bacteria.</title>
        <authorList>
            <person name="Churro C."/>
            <person name="Semedo-Aguiar A.P."/>
            <person name="Silva A.D."/>
            <person name="Pereira-Leal J.B."/>
            <person name="Leite R.B."/>
        </authorList>
    </citation>
    <scope>NUCLEOTIDE SEQUENCE [LARGE SCALE GENOMIC DNA]</scope>
    <source>
        <strain evidence="10 11">IPMA8</strain>
    </source>
</reference>
<dbReference type="InterPro" id="IPR036097">
    <property type="entry name" value="HisK_dim/P_sf"/>
</dbReference>
<evidence type="ECO:0000256" key="6">
    <source>
        <dbReference type="PROSITE-ProRule" id="PRU00169"/>
    </source>
</evidence>
<dbReference type="Pfam" id="PF02518">
    <property type="entry name" value="HATPase_c"/>
    <property type="match status" value="1"/>
</dbReference>
<dbReference type="Pfam" id="PF00072">
    <property type="entry name" value="Response_reg"/>
    <property type="match status" value="1"/>
</dbReference>